<organism evidence="1 2">
    <name type="scientific">Pannonibacter indicus</name>
    <dbReference type="NCBI Taxonomy" id="466044"/>
    <lineage>
        <taxon>Bacteria</taxon>
        <taxon>Pseudomonadati</taxon>
        <taxon>Pseudomonadota</taxon>
        <taxon>Alphaproteobacteria</taxon>
        <taxon>Hyphomicrobiales</taxon>
        <taxon>Stappiaceae</taxon>
        <taxon>Pannonibacter</taxon>
    </lineage>
</organism>
<protein>
    <submittedName>
        <fullName evidence="1">Phage head-tail adaptor, putative, SPP1 family</fullName>
    </submittedName>
</protein>
<dbReference type="Pfam" id="PF05521">
    <property type="entry name" value="Phage_HCP"/>
    <property type="match status" value="1"/>
</dbReference>
<gene>
    <name evidence="1" type="ORF">Ga0061067_105175</name>
</gene>
<dbReference type="NCBIfam" id="TIGR01563">
    <property type="entry name" value="gp16_SPP1"/>
    <property type="match status" value="1"/>
</dbReference>
<evidence type="ECO:0000313" key="2">
    <source>
        <dbReference type="Proteomes" id="UP000183900"/>
    </source>
</evidence>
<name>A0A0K6I098_9HYPH</name>
<reference evidence="2" key="1">
    <citation type="submission" date="2015-08" db="EMBL/GenBank/DDBJ databases">
        <authorList>
            <person name="Varghese N."/>
        </authorList>
    </citation>
    <scope>NUCLEOTIDE SEQUENCE [LARGE SCALE GENOMIC DNA]</scope>
    <source>
        <strain evidence="2">DSM 23407</strain>
    </source>
</reference>
<proteinExistence type="predicted"/>
<keyword evidence="2" id="KW-1185">Reference proteome</keyword>
<dbReference type="InterPro" id="IPR038666">
    <property type="entry name" value="SSP1_head-tail_sf"/>
</dbReference>
<sequence>MSGAGDLRRLVRLWKPERTADAGGAAQTSFEDMGADHAAVRLRSQAERASDARADGVATHEIRLRHREDIAGGWRIADGAKSYRVLAAADPDGRRRWTQCLCEEEEA</sequence>
<dbReference type="EMBL" id="CYHE01000005">
    <property type="protein sequence ID" value="CUA96488.1"/>
    <property type="molecule type" value="Genomic_DNA"/>
</dbReference>
<dbReference type="RefSeq" id="WP_050471122.1">
    <property type="nucleotide sequence ID" value="NZ_CYHE01000005.1"/>
</dbReference>
<dbReference type="Gene3D" id="2.40.10.270">
    <property type="entry name" value="Bacteriophage SPP1 head-tail adaptor protein"/>
    <property type="match status" value="1"/>
</dbReference>
<evidence type="ECO:0000313" key="1">
    <source>
        <dbReference type="EMBL" id="CUA96488.1"/>
    </source>
</evidence>
<dbReference type="AlphaFoldDB" id="A0A0K6I098"/>
<dbReference type="InterPro" id="IPR008767">
    <property type="entry name" value="Phage_SPP1_head-tail_adaptor"/>
</dbReference>
<accession>A0A0K6I098</accession>
<dbReference type="Proteomes" id="UP000183900">
    <property type="component" value="Unassembled WGS sequence"/>
</dbReference>